<gene>
    <name evidence="15" type="ORF">M422DRAFT_30404</name>
</gene>
<feature type="domain" description="RING-type" evidence="14">
    <location>
        <begin position="70"/>
        <end position="110"/>
    </location>
</feature>
<dbReference type="EMBL" id="KN837118">
    <property type="protein sequence ID" value="KIJ44253.1"/>
    <property type="molecule type" value="Genomic_DNA"/>
</dbReference>
<dbReference type="Gene3D" id="3.30.40.10">
    <property type="entry name" value="Zinc/RING finger domain, C3HC4 (zinc finger)"/>
    <property type="match status" value="1"/>
</dbReference>
<dbReference type="GO" id="GO:0072344">
    <property type="term" value="P:rescue of stalled ribosome"/>
    <property type="evidence" value="ECO:0007669"/>
    <property type="project" value="InterPro"/>
</dbReference>
<keyword evidence="7" id="KW-0808">Transferase</keyword>
<evidence type="ECO:0000256" key="10">
    <source>
        <dbReference type="ARBA" id="ARBA00022833"/>
    </source>
</evidence>
<evidence type="ECO:0000259" key="14">
    <source>
        <dbReference type="PROSITE" id="PS50089"/>
    </source>
</evidence>
<dbReference type="Proteomes" id="UP000054279">
    <property type="component" value="Unassembled WGS sequence"/>
</dbReference>
<dbReference type="InterPro" id="IPR041888">
    <property type="entry name" value="RING-HC_ZNF598/HEL2"/>
</dbReference>
<dbReference type="InterPro" id="IPR044288">
    <property type="entry name" value="ZNF598/HEL2"/>
</dbReference>
<dbReference type="CDD" id="cd16615">
    <property type="entry name" value="RING-HC_ZNF598"/>
    <property type="match status" value="1"/>
</dbReference>
<dbReference type="GO" id="GO:0005737">
    <property type="term" value="C:cytoplasm"/>
    <property type="evidence" value="ECO:0007669"/>
    <property type="project" value="UniProtKB-SubCell"/>
</dbReference>
<keyword evidence="9 12" id="KW-0863">Zinc-finger</keyword>
<dbReference type="SMART" id="SM00355">
    <property type="entry name" value="ZnF_C2H2"/>
    <property type="match status" value="4"/>
</dbReference>
<dbReference type="OrthoDB" id="3838338at2759"/>
<dbReference type="PANTHER" id="PTHR22938">
    <property type="entry name" value="ZINC FINGER PROTEIN 598"/>
    <property type="match status" value="1"/>
</dbReference>
<dbReference type="InterPro" id="IPR001841">
    <property type="entry name" value="Znf_RING"/>
</dbReference>
<organism evidence="15 16">
    <name type="scientific">Sphaerobolus stellatus (strain SS14)</name>
    <dbReference type="NCBI Taxonomy" id="990650"/>
    <lineage>
        <taxon>Eukaryota</taxon>
        <taxon>Fungi</taxon>
        <taxon>Dikarya</taxon>
        <taxon>Basidiomycota</taxon>
        <taxon>Agaricomycotina</taxon>
        <taxon>Agaricomycetes</taxon>
        <taxon>Phallomycetidae</taxon>
        <taxon>Geastrales</taxon>
        <taxon>Sphaerobolaceae</taxon>
        <taxon>Sphaerobolus</taxon>
    </lineage>
</organism>
<feature type="compositionally biased region" description="Polar residues" evidence="13">
    <location>
        <begin position="44"/>
        <end position="61"/>
    </location>
</feature>
<feature type="compositionally biased region" description="Acidic residues" evidence="13">
    <location>
        <begin position="669"/>
        <end position="680"/>
    </location>
</feature>
<feature type="region of interest" description="Disordered" evidence="13">
    <location>
        <begin position="551"/>
        <end position="570"/>
    </location>
</feature>
<accession>A0A0C9UMJ6</accession>
<feature type="region of interest" description="Disordered" evidence="13">
    <location>
        <begin position="577"/>
        <end position="711"/>
    </location>
</feature>
<feature type="compositionally biased region" description="Polar residues" evidence="13">
    <location>
        <begin position="659"/>
        <end position="668"/>
    </location>
</feature>
<feature type="compositionally biased region" description="Low complexity" evidence="13">
    <location>
        <begin position="1"/>
        <end position="17"/>
    </location>
</feature>
<comment type="catalytic activity">
    <reaction evidence="1">
        <text>S-ubiquitinyl-[E2 ubiquitin-conjugating enzyme]-L-cysteine + [acceptor protein]-L-lysine = [E2 ubiquitin-conjugating enzyme]-L-cysteine + N(6)-ubiquitinyl-[acceptor protein]-L-lysine.</text>
        <dbReference type="EC" id="2.3.2.27"/>
    </reaction>
</comment>
<protein>
    <recommendedName>
        <fullName evidence="4">RING-type E3 ubiquitin transferase</fullName>
        <ecNumber evidence="4">2.3.2.27</ecNumber>
    </recommendedName>
</protein>
<dbReference type="EC" id="2.3.2.27" evidence="4"/>
<dbReference type="GO" id="GO:0008270">
    <property type="term" value="F:zinc ion binding"/>
    <property type="evidence" value="ECO:0007669"/>
    <property type="project" value="UniProtKB-KW"/>
</dbReference>
<evidence type="ECO:0000256" key="12">
    <source>
        <dbReference type="PROSITE-ProRule" id="PRU00175"/>
    </source>
</evidence>
<keyword evidence="10" id="KW-0862">Zinc</keyword>
<comment type="pathway">
    <text evidence="3">Protein modification; protein ubiquitination.</text>
</comment>
<evidence type="ECO:0000313" key="16">
    <source>
        <dbReference type="Proteomes" id="UP000054279"/>
    </source>
</evidence>
<dbReference type="GO" id="GO:0043022">
    <property type="term" value="F:ribosome binding"/>
    <property type="evidence" value="ECO:0007669"/>
    <property type="project" value="TreeGrafter"/>
</dbReference>
<feature type="compositionally biased region" description="Low complexity" evidence="13">
    <location>
        <begin position="587"/>
        <end position="609"/>
    </location>
</feature>
<reference evidence="15 16" key="1">
    <citation type="submission" date="2014-06" db="EMBL/GenBank/DDBJ databases">
        <title>Evolutionary Origins and Diversification of the Mycorrhizal Mutualists.</title>
        <authorList>
            <consortium name="DOE Joint Genome Institute"/>
            <consortium name="Mycorrhizal Genomics Consortium"/>
            <person name="Kohler A."/>
            <person name="Kuo A."/>
            <person name="Nagy L.G."/>
            <person name="Floudas D."/>
            <person name="Copeland A."/>
            <person name="Barry K.W."/>
            <person name="Cichocki N."/>
            <person name="Veneault-Fourrey C."/>
            <person name="LaButti K."/>
            <person name="Lindquist E.A."/>
            <person name="Lipzen A."/>
            <person name="Lundell T."/>
            <person name="Morin E."/>
            <person name="Murat C."/>
            <person name="Riley R."/>
            <person name="Ohm R."/>
            <person name="Sun H."/>
            <person name="Tunlid A."/>
            <person name="Henrissat B."/>
            <person name="Grigoriev I.V."/>
            <person name="Hibbett D.S."/>
            <person name="Martin F."/>
        </authorList>
    </citation>
    <scope>NUCLEOTIDE SEQUENCE [LARGE SCALE GENOMIC DNA]</scope>
    <source>
        <strain evidence="15 16">SS14</strain>
    </source>
</reference>
<dbReference type="Pfam" id="PF25447">
    <property type="entry name" value="RING_ZNF598"/>
    <property type="match status" value="1"/>
</dbReference>
<dbReference type="InterPro" id="IPR013083">
    <property type="entry name" value="Znf_RING/FYVE/PHD"/>
</dbReference>
<proteinExistence type="inferred from homology"/>
<dbReference type="HOGENOM" id="CLU_008515_0_0_1"/>
<dbReference type="SUPFAM" id="SSF57850">
    <property type="entry name" value="RING/U-box"/>
    <property type="match status" value="1"/>
</dbReference>
<evidence type="ECO:0000256" key="7">
    <source>
        <dbReference type="ARBA" id="ARBA00022679"/>
    </source>
</evidence>
<dbReference type="PANTHER" id="PTHR22938:SF0">
    <property type="entry name" value="E3 UBIQUITIN-PROTEIN LIGASE ZNF598"/>
    <property type="match status" value="1"/>
</dbReference>
<feature type="compositionally biased region" description="Polar residues" evidence="13">
    <location>
        <begin position="383"/>
        <end position="392"/>
    </location>
</feature>
<feature type="region of interest" description="Disordered" evidence="13">
    <location>
        <begin position="1"/>
        <end position="61"/>
    </location>
</feature>
<dbReference type="InterPro" id="IPR056437">
    <property type="entry name" value="Znf-C2H2_ZNF598/HEL2"/>
</dbReference>
<feature type="compositionally biased region" description="Low complexity" evidence="13">
    <location>
        <begin position="551"/>
        <end position="564"/>
    </location>
</feature>
<dbReference type="InterPro" id="IPR057634">
    <property type="entry name" value="PAH_ZNF598/HEL2"/>
</dbReference>
<evidence type="ECO:0000256" key="3">
    <source>
        <dbReference type="ARBA" id="ARBA00004906"/>
    </source>
</evidence>
<evidence type="ECO:0000256" key="8">
    <source>
        <dbReference type="ARBA" id="ARBA00022723"/>
    </source>
</evidence>
<feature type="region of interest" description="Disordered" evidence="13">
    <location>
        <begin position="342"/>
        <end position="413"/>
    </location>
</feature>
<sequence length="711" mass="78418">MSTTTTSPTTVSETRQTNPRRGRGRGGKQQPGQRKKNTGKESAPANSATGSTGDNTPSADAQNEEEQETCWICAEPVKYYSVSECNHRTCHVCALRLRALYKRMDCTFCKHSQATLIFTLSPDQDYESFTPESIPFKDSKLSVYFETQEMMEDSLILLKFNCPDSSCDFIAHGWGDLKIHVRATHGKAMCDMCIRHKKVFSHEHILYQPSQLPLHLPSISHRPPARNQAQNKVEGGAHPLCEFCRECYFGDDELFAHMRERHEECFLCKRSGIRDQYFKDYNGLEEHFNLSHFPCNDSHCQAQKFVVFGSLLDLKAHFVEAHGKDMSAKDLKDMRRVEATFEYDDRGEGGAARQGGRGRGRGRDREPPEVGPARNARRGGFGSTLTGSTEVLSPQPPQPQPPRERNDPESQLDPAVAERHTLFISRLNMLTANSSNAVQAVRAAIRSYRASESGPRDLISTIFNVVDRDLDSSASLISGLIDILDDEEKRRALLTAWNGFKIEQQRQFPELRAGATGSEYAGVAGGRILNAKHSAAVRSGQSQRQVWDRVAQAAAASSTKPAVKPQERFPSLAASRNAPGFRQAQHTTAWSSAGASSSTSSSPVIRSTAPPVREISRPAPQKISASHFPSLPSSGSSQARPQVRGNQSLKNILGDTANAKPNNAWGQTNEEDGQPTEEAQDSQPEGVSNKGKKKKGKEKQTLFTFGTFPGA</sequence>
<dbReference type="GO" id="GO:0061630">
    <property type="term" value="F:ubiquitin protein ligase activity"/>
    <property type="evidence" value="ECO:0007669"/>
    <property type="project" value="UniProtKB-EC"/>
</dbReference>
<keyword evidence="6" id="KW-0597">Phosphoprotein</keyword>
<evidence type="ECO:0000313" key="15">
    <source>
        <dbReference type="EMBL" id="KIJ44253.1"/>
    </source>
</evidence>
<feature type="compositionally biased region" description="Polar residues" evidence="13">
    <location>
        <begin position="638"/>
        <end position="650"/>
    </location>
</feature>
<evidence type="ECO:0000256" key="4">
    <source>
        <dbReference type="ARBA" id="ARBA00012483"/>
    </source>
</evidence>
<keyword evidence="5" id="KW-0963">Cytoplasm</keyword>
<comment type="subcellular location">
    <subcellularLocation>
        <location evidence="2">Cytoplasm</location>
    </subcellularLocation>
</comment>
<dbReference type="PROSITE" id="PS50089">
    <property type="entry name" value="ZF_RING_2"/>
    <property type="match status" value="1"/>
</dbReference>
<name>A0A0C9UMJ6_SPHS4</name>
<evidence type="ECO:0000256" key="11">
    <source>
        <dbReference type="ARBA" id="ARBA00035113"/>
    </source>
</evidence>
<evidence type="ECO:0000256" key="1">
    <source>
        <dbReference type="ARBA" id="ARBA00000900"/>
    </source>
</evidence>
<dbReference type="Pfam" id="PF23202">
    <property type="entry name" value="PAH_ZNF598"/>
    <property type="match status" value="1"/>
</dbReference>
<keyword evidence="16" id="KW-1185">Reference proteome</keyword>
<evidence type="ECO:0000256" key="5">
    <source>
        <dbReference type="ARBA" id="ARBA00022490"/>
    </source>
</evidence>
<feature type="compositionally biased region" description="Low complexity" evidence="13">
    <location>
        <begin position="624"/>
        <end position="637"/>
    </location>
</feature>
<dbReference type="InterPro" id="IPR013087">
    <property type="entry name" value="Znf_C2H2_type"/>
</dbReference>
<dbReference type="Pfam" id="PF23230">
    <property type="entry name" value="zf-C2H2_13"/>
    <property type="match status" value="1"/>
</dbReference>
<evidence type="ECO:0000256" key="6">
    <source>
        <dbReference type="ARBA" id="ARBA00022553"/>
    </source>
</evidence>
<evidence type="ECO:0000256" key="13">
    <source>
        <dbReference type="SAM" id="MobiDB-lite"/>
    </source>
</evidence>
<evidence type="ECO:0000256" key="2">
    <source>
        <dbReference type="ARBA" id="ARBA00004496"/>
    </source>
</evidence>
<keyword evidence="8" id="KW-0479">Metal-binding</keyword>
<dbReference type="GO" id="GO:0016567">
    <property type="term" value="P:protein ubiquitination"/>
    <property type="evidence" value="ECO:0007669"/>
    <property type="project" value="TreeGrafter"/>
</dbReference>
<dbReference type="AlphaFoldDB" id="A0A0C9UMJ6"/>
<comment type="similarity">
    <text evidence="11">Belongs to the ZNF598/HEL2 family.</text>
</comment>
<evidence type="ECO:0000256" key="9">
    <source>
        <dbReference type="ARBA" id="ARBA00022771"/>
    </source>
</evidence>